<sequence length="264" mass="30214">MPRTLWSVSDLHVTWPANRERTERLRPADPGDWLIVAGDVAERIDVVVDTLARLRRRFARVIWTPGNHELFSRGADRFKGRERYLRLVELLREVGVDTPEDDYPVFGDVTVAPLFTLYDYSFRPPGLSVPEALEGARNARAMLDDELFIAPYVDIPAWCAERVAYSRERLSSIEGPTLLVNHWPLVVEPTLRLAKQEMALWCGTAATRDLPVEHDAVGVIHGHLHMPEEIRVDGVPHFDVSLGYPFEQERMPRRAWPLPALKIR</sequence>
<evidence type="ECO:0000313" key="3">
    <source>
        <dbReference type="Proteomes" id="UP000031928"/>
    </source>
</evidence>
<dbReference type="Pfam" id="PF00149">
    <property type="entry name" value="Metallophos"/>
    <property type="match status" value="1"/>
</dbReference>
<dbReference type="Gene3D" id="3.60.21.10">
    <property type="match status" value="1"/>
</dbReference>
<gene>
    <name evidence="2" type="ORF">B840_07640</name>
</gene>
<dbReference type="RefSeq" id="WP_042621641.1">
    <property type="nucleotide sequence ID" value="NZ_CP007790.1"/>
</dbReference>
<dbReference type="AlphaFoldDB" id="A0A0B6TWK1"/>
<organism evidence="2 3">
    <name type="scientific">Corynebacterium marinum DSM 44953</name>
    <dbReference type="NCBI Taxonomy" id="1224162"/>
    <lineage>
        <taxon>Bacteria</taxon>
        <taxon>Bacillati</taxon>
        <taxon>Actinomycetota</taxon>
        <taxon>Actinomycetes</taxon>
        <taxon>Mycobacteriales</taxon>
        <taxon>Corynebacteriaceae</taxon>
        <taxon>Corynebacterium</taxon>
    </lineage>
</organism>
<dbReference type="InterPro" id="IPR052963">
    <property type="entry name" value="Pantetheine_PDE"/>
</dbReference>
<reference evidence="2 3" key="1">
    <citation type="submission" date="2014-05" db="EMBL/GenBank/DDBJ databases">
        <title>Complete genome sequence of Corynebacterium marinum DSM 44953.</title>
        <authorList>
            <person name="Schaffert L."/>
            <person name="Albersmeier A."/>
            <person name="Kalinowski J."/>
            <person name="Ruckert C."/>
        </authorList>
    </citation>
    <scope>NUCLEOTIDE SEQUENCE [LARGE SCALE GENOMIC DNA]</scope>
    <source>
        <strain evidence="2 3">DSM 44953</strain>
    </source>
</reference>
<keyword evidence="3" id="KW-1185">Reference proteome</keyword>
<dbReference type="SUPFAM" id="SSF56300">
    <property type="entry name" value="Metallo-dependent phosphatases"/>
    <property type="match status" value="1"/>
</dbReference>
<dbReference type="GO" id="GO:0016787">
    <property type="term" value="F:hydrolase activity"/>
    <property type="evidence" value="ECO:0007669"/>
    <property type="project" value="InterPro"/>
</dbReference>
<dbReference type="HOGENOM" id="CLU_057759_1_0_11"/>
<dbReference type="KEGG" id="cmq:B840_07640"/>
<dbReference type="PANTHER" id="PTHR36492:SF2">
    <property type="entry name" value="[ACYL-CARRIER-PROTEIN] PHOSPHODIESTERASE PPTH"/>
    <property type="match status" value="1"/>
</dbReference>
<dbReference type="EMBL" id="CP007790">
    <property type="protein sequence ID" value="AJK69126.1"/>
    <property type="molecule type" value="Genomic_DNA"/>
</dbReference>
<accession>A0A0B6TWK1</accession>
<protein>
    <recommendedName>
        <fullName evidence="1">Calcineurin-like phosphoesterase domain-containing protein</fullName>
    </recommendedName>
</protein>
<dbReference type="STRING" id="1224162.B840_07640"/>
<evidence type="ECO:0000313" key="2">
    <source>
        <dbReference type="EMBL" id="AJK69126.1"/>
    </source>
</evidence>
<dbReference type="OrthoDB" id="9013891at2"/>
<dbReference type="CDD" id="cd00838">
    <property type="entry name" value="MPP_superfamily"/>
    <property type="match status" value="1"/>
</dbReference>
<feature type="domain" description="Calcineurin-like phosphoesterase" evidence="1">
    <location>
        <begin position="6"/>
        <end position="227"/>
    </location>
</feature>
<evidence type="ECO:0000259" key="1">
    <source>
        <dbReference type="Pfam" id="PF00149"/>
    </source>
</evidence>
<dbReference type="PANTHER" id="PTHR36492">
    <property type="match status" value="1"/>
</dbReference>
<name>A0A0B6TWK1_9CORY</name>
<proteinExistence type="predicted"/>
<dbReference type="Proteomes" id="UP000031928">
    <property type="component" value="Chromosome"/>
</dbReference>
<dbReference type="InterPro" id="IPR004843">
    <property type="entry name" value="Calcineurin-like_PHP"/>
</dbReference>
<dbReference type="InterPro" id="IPR029052">
    <property type="entry name" value="Metallo-depent_PP-like"/>
</dbReference>